<evidence type="ECO:0000256" key="1">
    <source>
        <dbReference type="SAM" id="MobiDB-lite"/>
    </source>
</evidence>
<dbReference type="EMBL" id="SNRW01000073">
    <property type="protein sequence ID" value="KAA6403685.1"/>
    <property type="molecule type" value="Genomic_DNA"/>
</dbReference>
<feature type="compositionally biased region" description="Low complexity" evidence="1">
    <location>
        <begin position="132"/>
        <end position="141"/>
    </location>
</feature>
<comment type="caution">
    <text evidence="2">The sequence shown here is derived from an EMBL/GenBank/DDBJ whole genome shotgun (WGS) entry which is preliminary data.</text>
</comment>
<protein>
    <submittedName>
        <fullName evidence="2">Uncharacterized protein</fullName>
    </submittedName>
</protein>
<evidence type="ECO:0000313" key="2">
    <source>
        <dbReference type="EMBL" id="KAA6403685.1"/>
    </source>
</evidence>
<reference evidence="2 3" key="1">
    <citation type="submission" date="2019-03" db="EMBL/GenBank/DDBJ databases">
        <title>Single cell metagenomics reveals metabolic interactions within the superorganism composed of flagellate Streblomastix strix and complex community of Bacteroidetes bacteria on its surface.</title>
        <authorList>
            <person name="Treitli S.C."/>
            <person name="Kolisko M."/>
            <person name="Husnik F."/>
            <person name="Keeling P."/>
            <person name="Hampl V."/>
        </authorList>
    </citation>
    <scope>NUCLEOTIDE SEQUENCE [LARGE SCALE GENOMIC DNA]</scope>
    <source>
        <strain evidence="2">ST1C</strain>
    </source>
</reference>
<evidence type="ECO:0000313" key="3">
    <source>
        <dbReference type="Proteomes" id="UP000324800"/>
    </source>
</evidence>
<dbReference type="Proteomes" id="UP000324800">
    <property type="component" value="Unassembled WGS sequence"/>
</dbReference>
<accession>A0A5J4XB04</accession>
<proteinExistence type="predicted"/>
<dbReference type="AlphaFoldDB" id="A0A5J4XB04"/>
<gene>
    <name evidence="2" type="ORF">EZS28_000798</name>
</gene>
<feature type="region of interest" description="Disordered" evidence="1">
    <location>
        <begin position="132"/>
        <end position="159"/>
    </location>
</feature>
<name>A0A5J4XB04_9EUKA</name>
<organism evidence="2 3">
    <name type="scientific">Streblomastix strix</name>
    <dbReference type="NCBI Taxonomy" id="222440"/>
    <lineage>
        <taxon>Eukaryota</taxon>
        <taxon>Metamonada</taxon>
        <taxon>Preaxostyla</taxon>
        <taxon>Oxymonadida</taxon>
        <taxon>Streblomastigidae</taxon>
        <taxon>Streblomastix</taxon>
    </lineage>
</organism>
<sequence>MLIEIKIDMKPEANREAEAAEHISGETRIIKEEVKAIMIEINHIMIRNKIKIPTNWNRTHQYDKRNGGEGWDDKPNDKWIKLTQMQKDTSENHCDKDSIWTEDEAPQNQIITPQPKLLVHYTQRIQQVQVQPKQQALAQVPRQRGRKDQPPNQDDIDEQEILQEWIVALQKLKEQYGISD</sequence>